<comment type="similarity">
    <text evidence="2">Belongs to the helicase family. SKI2 subfamily.</text>
</comment>
<gene>
    <name evidence="12" type="ORF">MSYG_0421</name>
</gene>
<dbReference type="InterPro" id="IPR048392">
    <property type="entry name" value="MTR4-like_stalk"/>
</dbReference>
<feature type="compositionally biased region" description="Gly residues" evidence="9">
    <location>
        <begin position="493"/>
        <end position="521"/>
    </location>
</feature>
<dbReference type="GO" id="GO:0070478">
    <property type="term" value="P:nuclear-transcribed mRNA catabolic process, 3'-5' exonucleolytic nonsense-mediated decay"/>
    <property type="evidence" value="ECO:0007669"/>
    <property type="project" value="TreeGrafter"/>
</dbReference>
<evidence type="ECO:0000256" key="4">
    <source>
        <dbReference type="ARBA" id="ARBA00022741"/>
    </source>
</evidence>
<dbReference type="Gene3D" id="3.40.50.300">
    <property type="entry name" value="P-loop containing nucleotide triphosphate hydrolases"/>
    <property type="match status" value="2"/>
</dbReference>
<protein>
    <submittedName>
        <fullName evidence="12">Similar to S.cerevisiae protein SKI2 (Ski complex component and putative RNA helicase)</fullName>
    </submittedName>
</protein>
<dbReference type="InterPro" id="IPR040801">
    <property type="entry name" value="Ski2_N"/>
</dbReference>
<dbReference type="Pfam" id="PF21408">
    <property type="entry name" value="MTR4-like_stalk"/>
    <property type="match status" value="1"/>
</dbReference>
<feature type="region of interest" description="Disordered" evidence="9">
    <location>
        <begin position="473"/>
        <end position="527"/>
    </location>
</feature>
<dbReference type="FunFam" id="3.40.50.300:FF:000987">
    <property type="entry name" value="DEAD/DEAH box RNA helicase"/>
    <property type="match status" value="1"/>
</dbReference>
<dbReference type="FunFam" id="3.40.50.300:FF:000354">
    <property type="entry name" value="ATP-dependent RNA helicase SKI2"/>
    <property type="match status" value="1"/>
</dbReference>
<dbReference type="AlphaFoldDB" id="A0A1M8A0W2"/>
<dbReference type="PIRSF" id="PIRSF005198">
    <property type="entry name" value="Antiviral_helicase_SKI2"/>
    <property type="match status" value="1"/>
</dbReference>
<evidence type="ECO:0000256" key="7">
    <source>
        <dbReference type="ARBA" id="ARBA00022840"/>
    </source>
</evidence>
<evidence type="ECO:0000256" key="1">
    <source>
        <dbReference type="ARBA" id="ARBA00004496"/>
    </source>
</evidence>
<proteinExistence type="inferred from homology"/>
<dbReference type="OrthoDB" id="64767at2759"/>
<sequence>MDALWAELALVPGSEADKRRAEIEEALLMPSCELARSWMLDAQQHWARPTRFETMLALDPSPSTTSLQFVRSGLEGRVVGYSEVVSGASLHELDGSSLSLHRPVSTQKSFVRGSTSSMPFRPGGLEDAVAADEPDKRPSGALRTVPPGFSRGLALSHAPLDESVPTWRDDLSQASPAHLDRTVITVDKEGLYKMPETAPQAQNDDALVDELLPEESLPRIFQSVTKAPSEERREWAHMIHTSKQMTNFHELVPVMAHEYPFELDTFQKQAVYHLEQSDSVFVAAHTSAGKTVVAEYAIALATKHMTRCIYTSPIKALSNQKFREFKHTFGAENVGILTGDVQINPEATCLIMTTEILRSMLYRGADLIRDVEFVIFDEVHYVNDQERGVVWEEVIILLPAHINIVLLSATVPNTQEFADWVGRTKKKDVYVISTPKRPVPLEHFLFAGKELFKVVDAQGRFFAKGVHDAADALRSKQEREGTAPGASAPAARGGRGAPPGRGRGGPPGRGRGAPQGRGGYGQVARRPGQATDKSLWVHLVGLLRKRSLLPVVVFVFSKRRCEEYADALPNTDLCHASEKSEVHVVIERSLSRLKDVDRNLPQITRMRSLLSRGIGVHHSGLLPIVKELVELLFQRGLVKVLFATETFAMGVNMPARSVVFSGIRKHDGQGFRNLLPGEYTQMSGRAGRRGLDATGVVIVIAEDPDVHTLNHMMLGQSTKLKSQFRITYSMVLNLLRIEALKVEEMIKRSFSENATQRLRPEQEKTLQNLQSKRAAMEPELAACTLPLDELERLYDLSVQATRLSDACLALAAHHSQGAKMLASGRVVLVREGTYGFAPAFLVRPLTGQRFLALLALTPGQRGSRARSDALPLWISSAFTAQLAQGEWVAEAREIPLSSVVLVTSITASIPSASIQSRRPSALRRALELLRPPMAAIHAHLASASEPAGYAVLGLEVDWSRMRRMDFQDAQRERNAVLAELAQVQSLMDSPEFLREYQVMHRRKRLELDMARVRASLSSENLDLLPDYHQRIDVLKALRFIDPDSETVLLKGRVACEIRSANELILTELLLDNTFVEYAPEEIAALLSVFHFKDKTSVEPELTPTLREGYQRIVDTADRVAAVQLAHQLNAEDDASTMHMGLMQVVYEWARGMHFNDIMQLTDVGEGTIVRCITRLDETFREVRDASRVIGDMDLLEKMETCQQLIRRDIVFAASLYF</sequence>
<organism evidence="12 13">
    <name type="scientific">Malassezia sympodialis (strain ATCC 42132)</name>
    <name type="common">Atopic eczema-associated yeast</name>
    <dbReference type="NCBI Taxonomy" id="1230383"/>
    <lineage>
        <taxon>Eukaryota</taxon>
        <taxon>Fungi</taxon>
        <taxon>Dikarya</taxon>
        <taxon>Basidiomycota</taxon>
        <taxon>Ustilaginomycotina</taxon>
        <taxon>Malasseziomycetes</taxon>
        <taxon>Malasseziales</taxon>
        <taxon>Malasseziaceae</taxon>
        <taxon>Malassezia</taxon>
    </lineage>
</organism>
<name>A0A1M8A0W2_MALS4</name>
<evidence type="ECO:0000256" key="5">
    <source>
        <dbReference type="ARBA" id="ARBA00022801"/>
    </source>
</evidence>
<comment type="subcellular location">
    <subcellularLocation>
        <location evidence="1">Cytoplasm</location>
    </subcellularLocation>
</comment>
<feature type="domain" description="Helicase C-terminal" evidence="11">
    <location>
        <begin position="541"/>
        <end position="738"/>
    </location>
</feature>
<dbReference type="Pfam" id="PF00271">
    <property type="entry name" value="Helicase_C"/>
    <property type="match status" value="1"/>
</dbReference>
<dbReference type="SMART" id="SM01142">
    <property type="entry name" value="DSHCT"/>
    <property type="match status" value="1"/>
</dbReference>
<keyword evidence="6 12" id="KW-0347">Helicase</keyword>
<dbReference type="GO" id="GO:0003723">
    <property type="term" value="F:RNA binding"/>
    <property type="evidence" value="ECO:0007669"/>
    <property type="project" value="UniProtKB-KW"/>
</dbReference>
<keyword evidence="7" id="KW-0067">ATP-binding</keyword>
<dbReference type="FunFam" id="1.10.3380.30:FF:000001">
    <property type="entry name" value="Ski2 ATP-dependent RNA helicase"/>
    <property type="match status" value="1"/>
</dbReference>
<dbReference type="InterPro" id="IPR012961">
    <property type="entry name" value="Ski2/MTR4_C"/>
</dbReference>
<dbReference type="GO" id="GO:0003724">
    <property type="term" value="F:RNA helicase activity"/>
    <property type="evidence" value="ECO:0007669"/>
    <property type="project" value="InterPro"/>
</dbReference>
<keyword evidence="5" id="KW-0378">Hydrolase</keyword>
<evidence type="ECO:0000256" key="2">
    <source>
        <dbReference type="ARBA" id="ARBA00010140"/>
    </source>
</evidence>
<dbReference type="InterPro" id="IPR016438">
    <property type="entry name" value="SKI2-like"/>
</dbReference>
<dbReference type="CDD" id="cd18795">
    <property type="entry name" value="SF2_C_Ski2"/>
    <property type="match status" value="1"/>
</dbReference>
<evidence type="ECO:0000256" key="9">
    <source>
        <dbReference type="SAM" id="MobiDB-lite"/>
    </source>
</evidence>
<dbReference type="Pfam" id="PF13234">
    <property type="entry name" value="MTR4_beta-barrel"/>
    <property type="match status" value="1"/>
</dbReference>
<keyword evidence="3" id="KW-0963">Cytoplasm</keyword>
<keyword evidence="8" id="KW-0694">RNA-binding</keyword>
<dbReference type="InterPro" id="IPR014001">
    <property type="entry name" value="Helicase_ATP-bd"/>
</dbReference>
<evidence type="ECO:0000256" key="8">
    <source>
        <dbReference type="ARBA" id="ARBA00022884"/>
    </source>
</evidence>
<dbReference type="GO" id="GO:0005524">
    <property type="term" value="F:ATP binding"/>
    <property type="evidence" value="ECO:0007669"/>
    <property type="project" value="UniProtKB-KW"/>
</dbReference>
<feature type="domain" description="Helicase ATP-binding" evidence="10">
    <location>
        <begin position="271"/>
        <end position="429"/>
    </location>
</feature>
<dbReference type="OMA" id="DHVNIIM"/>
<dbReference type="PANTHER" id="PTHR12131:SF1">
    <property type="entry name" value="ATP-DEPENDENT RNA HELICASE SUPV3L1, MITOCHONDRIAL-RELATED"/>
    <property type="match status" value="1"/>
</dbReference>
<dbReference type="GO" id="GO:0055087">
    <property type="term" value="C:Ski complex"/>
    <property type="evidence" value="ECO:0007669"/>
    <property type="project" value="TreeGrafter"/>
</dbReference>
<dbReference type="SMART" id="SM00487">
    <property type="entry name" value="DEXDc"/>
    <property type="match status" value="1"/>
</dbReference>
<dbReference type="Gene3D" id="1.10.3380.30">
    <property type="match status" value="2"/>
</dbReference>
<evidence type="ECO:0000256" key="3">
    <source>
        <dbReference type="ARBA" id="ARBA00022490"/>
    </source>
</evidence>
<evidence type="ECO:0000259" key="11">
    <source>
        <dbReference type="PROSITE" id="PS51194"/>
    </source>
</evidence>
<evidence type="ECO:0000313" key="13">
    <source>
        <dbReference type="Proteomes" id="UP000186303"/>
    </source>
</evidence>
<dbReference type="GO" id="GO:0016787">
    <property type="term" value="F:hydrolase activity"/>
    <property type="evidence" value="ECO:0007669"/>
    <property type="project" value="UniProtKB-KW"/>
</dbReference>
<feature type="compositionally biased region" description="Polar residues" evidence="9">
    <location>
        <begin position="104"/>
        <end position="118"/>
    </location>
</feature>
<accession>A0A1M8A0W2</accession>
<evidence type="ECO:0000256" key="6">
    <source>
        <dbReference type="ARBA" id="ARBA00022806"/>
    </source>
</evidence>
<dbReference type="EMBL" id="LT671821">
    <property type="protein sequence ID" value="SHO76086.1"/>
    <property type="molecule type" value="Genomic_DNA"/>
</dbReference>
<keyword evidence="13" id="KW-1185">Reference proteome</keyword>
<keyword evidence="4" id="KW-0547">Nucleotide-binding</keyword>
<dbReference type="Proteomes" id="UP000186303">
    <property type="component" value="Chromosome 1"/>
</dbReference>
<dbReference type="PROSITE" id="PS51194">
    <property type="entry name" value="HELICASE_CTER"/>
    <property type="match status" value="1"/>
</dbReference>
<dbReference type="PROSITE" id="PS51192">
    <property type="entry name" value="HELICASE_ATP_BIND_1"/>
    <property type="match status" value="1"/>
</dbReference>
<dbReference type="InterPro" id="IPR011545">
    <property type="entry name" value="DEAD/DEAH_box_helicase_dom"/>
</dbReference>
<dbReference type="Pfam" id="PF17911">
    <property type="entry name" value="Ski2_N"/>
    <property type="match status" value="1"/>
</dbReference>
<dbReference type="InterPro" id="IPR027417">
    <property type="entry name" value="P-loop_NTPase"/>
</dbReference>
<dbReference type="InterPro" id="IPR050699">
    <property type="entry name" value="RNA-DNA_Helicase"/>
</dbReference>
<dbReference type="SUPFAM" id="SSF52540">
    <property type="entry name" value="P-loop containing nucleoside triphosphate hydrolases"/>
    <property type="match status" value="1"/>
</dbReference>
<dbReference type="PANTHER" id="PTHR12131">
    <property type="entry name" value="ATP-DEPENDENT RNA AND DNA HELICASE"/>
    <property type="match status" value="1"/>
</dbReference>
<evidence type="ECO:0000259" key="10">
    <source>
        <dbReference type="PROSITE" id="PS51192"/>
    </source>
</evidence>
<reference evidence="13" key="1">
    <citation type="journal article" date="2017" name="Nucleic Acids Res.">
        <title>Proteogenomics produces comprehensive and highly accurate protein-coding gene annotation in a complete genome assembly of Malassezia sympodialis.</title>
        <authorList>
            <person name="Zhu Y."/>
            <person name="Engstroem P.G."/>
            <person name="Tellgren-Roth C."/>
            <person name="Baudo C.D."/>
            <person name="Kennell J.C."/>
            <person name="Sun S."/>
            <person name="Billmyre R.B."/>
            <person name="Schroeder M.S."/>
            <person name="Andersson A."/>
            <person name="Holm T."/>
            <person name="Sigurgeirsson B."/>
            <person name="Wu G."/>
            <person name="Sankaranarayanan S.R."/>
            <person name="Siddharthan R."/>
            <person name="Sanyal K."/>
            <person name="Lundeberg J."/>
            <person name="Nystedt B."/>
            <person name="Boekhout T."/>
            <person name="Dawson T.L. Jr."/>
            <person name="Heitman J."/>
            <person name="Scheynius A."/>
            <person name="Lehtioe J."/>
        </authorList>
    </citation>
    <scope>NUCLEOTIDE SEQUENCE [LARGE SCALE GENOMIC DNA]</scope>
    <source>
        <strain evidence="13">ATCC 42132</strain>
    </source>
</reference>
<dbReference type="VEuPathDB" id="FungiDB:MSYG_0421"/>
<dbReference type="SMART" id="SM00490">
    <property type="entry name" value="HELICc"/>
    <property type="match status" value="1"/>
</dbReference>
<feature type="region of interest" description="Disordered" evidence="9">
    <location>
        <begin position="104"/>
        <end position="126"/>
    </location>
</feature>
<dbReference type="STRING" id="1230383.A0A1M8A0W2"/>
<dbReference type="Pfam" id="PF08148">
    <property type="entry name" value="DSHCT"/>
    <property type="match status" value="1"/>
</dbReference>
<evidence type="ECO:0000313" key="12">
    <source>
        <dbReference type="EMBL" id="SHO76086.1"/>
    </source>
</evidence>
<feature type="compositionally biased region" description="Low complexity" evidence="9">
    <location>
        <begin position="482"/>
        <end position="492"/>
    </location>
</feature>
<dbReference type="Pfam" id="PF00270">
    <property type="entry name" value="DEAD"/>
    <property type="match status" value="1"/>
</dbReference>
<dbReference type="InterPro" id="IPR001650">
    <property type="entry name" value="Helicase_C-like"/>
</dbReference>
<dbReference type="InterPro" id="IPR025696">
    <property type="entry name" value="Beta-barrel_MTR4"/>
</dbReference>